<evidence type="ECO:0000313" key="2">
    <source>
        <dbReference type="EMBL" id="HII70964.1"/>
    </source>
</evidence>
<gene>
    <name evidence="2" type="ORF">HA336_07025</name>
</gene>
<reference evidence="2" key="1">
    <citation type="journal article" date="2020" name="bioRxiv">
        <title>A rank-normalized archaeal taxonomy based on genome phylogeny resolves widespread incomplete and uneven classifications.</title>
        <authorList>
            <person name="Rinke C."/>
            <person name="Chuvochina M."/>
            <person name="Mussig A.J."/>
            <person name="Chaumeil P.-A."/>
            <person name="Waite D.W."/>
            <person name="Whitman W.B."/>
            <person name="Parks D.H."/>
            <person name="Hugenholtz P."/>
        </authorList>
    </citation>
    <scope>NUCLEOTIDE SEQUENCE</scope>
    <source>
        <strain evidence="2">UBA8853</strain>
    </source>
</reference>
<comment type="caution">
    <text evidence="2">The sequence shown here is derived from an EMBL/GenBank/DDBJ whole genome shotgun (WGS) entry which is preliminary data.</text>
</comment>
<dbReference type="Proteomes" id="UP000619545">
    <property type="component" value="Unassembled WGS sequence"/>
</dbReference>
<keyword evidence="1" id="KW-0175">Coiled coil</keyword>
<evidence type="ECO:0000313" key="3">
    <source>
        <dbReference type="Proteomes" id="UP000619545"/>
    </source>
</evidence>
<dbReference type="EMBL" id="DUJS01000004">
    <property type="protein sequence ID" value="HII70964.1"/>
    <property type="molecule type" value="Genomic_DNA"/>
</dbReference>
<name>A0A832THX9_9EURY</name>
<feature type="coiled-coil region" evidence="1">
    <location>
        <begin position="7"/>
        <end position="34"/>
    </location>
</feature>
<accession>A0A832THX9</accession>
<sequence length="77" mass="8860">MSGAELIRELIMELRALRHEIHMLRVELEKLRSEVNEVEPDDDFSELLPQSEHVPEVVIEDSGLGPDSVAGERWRLL</sequence>
<evidence type="ECO:0000256" key="1">
    <source>
        <dbReference type="SAM" id="Coils"/>
    </source>
</evidence>
<protein>
    <submittedName>
        <fullName evidence="2">Uncharacterized protein</fullName>
    </submittedName>
</protein>
<proteinExistence type="predicted"/>
<organism evidence="2 3">
    <name type="scientific">Methanopyrus kandleri</name>
    <dbReference type="NCBI Taxonomy" id="2320"/>
    <lineage>
        <taxon>Archaea</taxon>
        <taxon>Methanobacteriati</taxon>
        <taxon>Methanobacteriota</taxon>
        <taxon>Methanomada group</taxon>
        <taxon>Methanopyri</taxon>
        <taxon>Methanopyrales</taxon>
        <taxon>Methanopyraceae</taxon>
        <taxon>Methanopyrus</taxon>
    </lineage>
</organism>
<dbReference type="AlphaFoldDB" id="A0A832THX9"/>